<dbReference type="EMBL" id="JAVREV010000012">
    <property type="protein sequence ID" value="MDT0445134.1"/>
    <property type="molecule type" value="Genomic_DNA"/>
</dbReference>
<reference evidence="2" key="1">
    <citation type="submission" date="2023-07" db="EMBL/GenBank/DDBJ databases">
        <title>30 novel species of actinomycetes from the DSMZ collection.</title>
        <authorList>
            <person name="Nouioui I."/>
        </authorList>
    </citation>
    <scope>NUCLEOTIDE SEQUENCE [LARGE SCALE GENOMIC DNA]</scope>
    <source>
        <strain evidence="2">DSM 41886</strain>
    </source>
</reference>
<gene>
    <name evidence="1" type="ORF">RM779_21385</name>
</gene>
<keyword evidence="2" id="KW-1185">Reference proteome</keyword>
<accession>A0ABU2S820</accession>
<evidence type="ECO:0000313" key="2">
    <source>
        <dbReference type="Proteomes" id="UP001183615"/>
    </source>
</evidence>
<dbReference type="Proteomes" id="UP001183615">
    <property type="component" value="Unassembled WGS sequence"/>
</dbReference>
<evidence type="ECO:0000313" key="1">
    <source>
        <dbReference type="EMBL" id="MDT0445134.1"/>
    </source>
</evidence>
<comment type="caution">
    <text evidence="1">The sequence shown here is derived from an EMBL/GenBank/DDBJ whole genome shotgun (WGS) entry which is preliminary data.</text>
</comment>
<protein>
    <submittedName>
        <fullName evidence="1">Uncharacterized protein</fullName>
    </submittedName>
</protein>
<organism evidence="1 2">
    <name type="scientific">Streptomyces johnsoniae</name>
    <dbReference type="NCBI Taxonomy" id="3075532"/>
    <lineage>
        <taxon>Bacteria</taxon>
        <taxon>Bacillati</taxon>
        <taxon>Actinomycetota</taxon>
        <taxon>Actinomycetes</taxon>
        <taxon>Kitasatosporales</taxon>
        <taxon>Streptomycetaceae</taxon>
        <taxon>Streptomyces</taxon>
    </lineage>
</organism>
<name>A0ABU2S820_9ACTN</name>
<proteinExistence type="predicted"/>
<sequence length="42" mass="4527">MPAQRWWTTAVPDIVVFSFSLHEATRAAPVSAGSPQVSNSAR</sequence>